<accession>A0AA47MAW4</accession>
<feature type="region of interest" description="Disordered" evidence="1">
    <location>
        <begin position="207"/>
        <end position="233"/>
    </location>
</feature>
<dbReference type="Gene3D" id="3.60.10.10">
    <property type="entry name" value="Endonuclease/exonuclease/phosphatase"/>
    <property type="match status" value="1"/>
</dbReference>
<dbReference type="Proteomes" id="UP001174136">
    <property type="component" value="Unassembled WGS sequence"/>
</dbReference>
<gene>
    <name evidence="3" type="ORF">N1851_026926</name>
</gene>
<evidence type="ECO:0000313" key="3">
    <source>
        <dbReference type="EMBL" id="KAK0136904.1"/>
    </source>
</evidence>
<reference evidence="3" key="1">
    <citation type="journal article" date="2023" name="Front. Mar. Sci.">
        <title>A new Merluccius polli reference genome to investigate the effects of global change in West African waters.</title>
        <authorList>
            <person name="Mateo J.L."/>
            <person name="Blanco-Fernandez C."/>
            <person name="Garcia-Vazquez E."/>
            <person name="Machado-Schiaffino G."/>
        </authorList>
    </citation>
    <scope>NUCLEOTIDE SEQUENCE</scope>
    <source>
        <strain evidence="3">C29</strain>
        <tissue evidence="3">Fin</tissue>
    </source>
</reference>
<name>A0AA47MAW4_MERPO</name>
<evidence type="ECO:0000259" key="2">
    <source>
        <dbReference type="Pfam" id="PF03372"/>
    </source>
</evidence>
<dbReference type="Pfam" id="PF03372">
    <property type="entry name" value="Exo_endo_phos"/>
    <property type="match status" value="1"/>
</dbReference>
<dbReference type="InterPro" id="IPR005135">
    <property type="entry name" value="Endo/exonuclease/phosphatase"/>
</dbReference>
<sequence>MSLELVCDAEDQQAQAPAFACRPADIAPNPNAYPYRWWANRAAAPCCFFGLCLAEPHGSRPSHQTLAGELPSQVWLQEGAPVSLFRGCWGRSWEFAHPVYMCFVDLEKAYDRVPWGILWGVLREYGVLVFQQDRHRGFTVMCPRRAALSRTHDDDDDDDDGAVHPALCGITYDKQTLIDIGKNWLPSVGNNSDWPREILQRTIDTDRTNPTIGRRRPRGKRSGTMNRLRRRAHSTPLPSILLANVQSLENNLDDLRARIRYQRDIRDCNIICLTETWLTPMTPDHAIQPAEHFSVHRMDRTEESGKSRGGGLCLMTNNNWCDRRNVVPLTHSCSPNLELLTIKCRPFYLPREFTSIIISAVYIPPQADTVTALSELHEVLAGHQTTLRDAALIVAGDFNRANLKTVRPDLRQHITCATRGERTLDHCYSPFKDGYRAKSLPPFGKSDHAAILLIPKYKQRLKQEAPVRREVTRWSDQSEASLQDALDTADWEMFRRSSDNISEFAEAVLGFIEKLTNDCVTKHIVKTFPNQKPWVDKNIREALRARTAAYNAALTTGNKEEYKAASYNVRRAVKEAKQRYGKKLEDIYIMRCRTRARRIAQDPSHPNNRLFSLLPSGKRFRLLRAKTERLRRSFFPQALRLLNEG</sequence>
<comment type="caution">
    <text evidence="3">The sequence shown here is derived from an EMBL/GenBank/DDBJ whole genome shotgun (WGS) entry which is preliminary data.</text>
</comment>
<organism evidence="3 4">
    <name type="scientific">Merluccius polli</name>
    <name type="common">Benguela hake</name>
    <name type="synonym">Merluccius cadenati</name>
    <dbReference type="NCBI Taxonomy" id="89951"/>
    <lineage>
        <taxon>Eukaryota</taxon>
        <taxon>Metazoa</taxon>
        <taxon>Chordata</taxon>
        <taxon>Craniata</taxon>
        <taxon>Vertebrata</taxon>
        <taxon>Euteleostomi</taxon>
        <taxon>Actinopterygii</taxon>
        <taxon>Neopterygii</taxon>
        <taxon>Teleostei</taxon>
        <taxon>Neoteleostei</taxon>
        <taxon>Acanthomorphata</taxon>
        <taxon>Zeiogadaria</taxon>
        <taxon>Gadariae</taxon>
        <taxon>Gadiformes</taxon>
        <taxon>Gadoidei</taxon>
        <taxon>Merlucciidae</taxon>
        <taxon>Merluccius</taxon>
    </lineage>
</organism>
<dbReference type="EMBL" id="JAOPHQ010005122">
    <property type="protein sequence ID" value="KAK0136904.1"/>
    <property type="molecule type" value="Genomic_DNA"/>
</dbReference>
<evidence type="ECO:0000256" key="1">
    <source>
        <dbReference type="SAM" id="MobiDB-lite"/>
    </source>
</evidence>
<protein>
    <recommendedName>
        <fullName evidence="2">Endonuclease/exonuclease/phosphatase domain-containing protein</fullName>
    </recommendedName>
</protein>
<keyword evidence="4" id="KW-1185">Reference proteome</keyword>
<dbReference type="GO" id="GO:0003824">
    <property type="term" value="F:catalytic activity"/>
    <property type="evidence" value="ECO:0007669"/>
    <property type="project" value="InterPro"/>
</dbReference>
<evidence type="ECO:0000313" key="4">
    <source>
        <dbReference type="Proteomes" id="UP001174136"/>
    </source>
</evidence>
<dbReference type="InterPro" id="IPR036691">
    <property type="entry name" value="Endo/exonu/phosph_ase_sf"/>
</dbReference>
<dbReference type="AlphaFoldDB" id="A0AA47MAW4"/>
<dbReference type="SUPFAM" id="SSF56219">
    <property type="entry name" value="DNase I-like"/>
    <property type="match status" value="1"/>
</dbReference>
<proteinExistence type="predicted"/>
<dbReference type="PANTHER" id="PTHR47510:SF3">
    <property type="entry name" value="ENDO_EXONUCLEASE_PHOSPHATASE DOMAIN-CONTAINING PROTEIN"/>
    <property type="match status" value="1"/>
</dbReference>
<feature type="domain" description="Endonuclease/exonuclease/phosphatase" evidence="2">
    <location>
        <begin position="243"/>
        <end position="411"/>
    </location>
</feature>
<dbReference type="PANTHER" id="PTHR47510">
    <property type="entry name" value="REVERSE TRANSCRIPTASE DOMAIN-CONTAINING PROTEIN"/>
    <property type="match status" value="1"/>
</dbReference>
<feature type="compositionally biased region" description="Basic residues" evidence="1">
    <location>
        <begin position="213"/>
        <end position="233"/>
    </location>
</feature>